<dbReference type="Proteomes" id="UP001221757">
    <property type="component" value="Unassembled WGS sequence"/>
</dbReference>
<accession>A0AAD7G0X0</accession>
<feature type="compositionally biased region" description="Basic residues" evidence="1">
    <location>
        <begin position="180"/>
        <end position="189"/>
    </location>
</feature>
<evidence type="ECO:0000313" key="3">
    <source>
        <dbReference type="EMBL" id="KAJ7648460.1"/>
    </source>
</evidence>
<evidence type="ECO:0000256" key="2">
    <source>
        <dbReference type="SAM" id="SignalP"/>
    </source>
</evidence>
<keyword evidence="4" id="KW-1185">Reference proteome</keyword>
<feature type="compositionally biased region" description="Low complexity" evidence="1">
    <location>
        <begin position="165"/>
        <end position="176"/>
    </location>
</feature>
<keyword evidence="2" id="KW-0732">Signal</keyword>
<feature type="region of interest" description="Disordered" evidence="1">
    <location>
        <begin position="148"/>
        <end position="189"/>
    </location>
</feature>
<dbReference type="EMBL" id="JARKIE010000380">
    <property type="protein sequence ID" value="KAJ7648460.1"/>
    <property type="molecule type" value="Genomic_DNA"/>
</dbReference>
<feature type="compositionally biased region" description="Polar residues" evidence="1">
    <location>
        <begin position="148"/>
        <end position="164"/>
    </location>
</feature>
<sequence length="189" mass="18902">MPSYLQTFLVLSAATVTVLAAPTRSATCPAHDDAGGALINAITEKNGQFLDCRYQKAGLCTYFITEGSFSSGSSICPDSAIAASGGSASGSATCGLTDDAGSTLQGSSVGTDGFVSCKYQAAGTCKYFSPGGQFSAGASTCPDSITPDKGSSSSAFGSKTGVKTNSNAVSAGSASSPVHFRPRALCRQR</sequence>
<dbReference type="AlphaFoldDB" id="A0AAD7G0X0"/>
<organism evidence="3 4">
    <name type="scientific">Mycena rosella</name>
    <name type="common">Pink bonnet</name>
    <name type="synonym">Agaricus rosellus</name>
    <dbReference type="NCBI Taxonomy" id="1033263"/>
    <lineage>
        <taxon>Eukaryota</taxon>
        <taxon>Fungi</taxon>
        <taxon>Dikarya</taxon>
        <taxon>Basidiomycota</taxon>
        <taxon>Agaricomycotina</taxon>
        <taxon>Agaricomycetes</taxon>
        <taxon>Agaricomycetidae</taxon>
        <taxon>Agaricales</taxon>
        <taxon>Marasmiineae</taxon>
        <taxon>Mycenaceae</taxon>
        <taxon>Mycena</taxon>
    </lineage>
</organism>
<feature type="signal peptide" evidence="2">
    <location>
        <begin position="1"/>
        <end position="20"/>
    </location>
</feature>
<proteinExistence type="predicted"/>
<gene>
    <name evidence="3" type="ORF">B0H17DRAFT_435405</name>
</gene>
<name>A0AAD7G0X0_MYCRO</name>
<feature type="chain" id="PRO_5042036183" evidence="2">
    <location>
        <begin position="21"/>
        <end position="189"/>
    </location>
</feature>
<protein>
    <submittedName>
        <fullName evidence="3">Uncharacterized protein</fullName>
    </submittedName>
</protein>
<comment type="caution">
    <text evidence="3">The sequence shown here is derived from an EMBL/GenBank/DDBJ whole genome shotgun (WGS) entry which is preliminary data.</text>
</comment>
<evidence type="ECO:0000313" key="4">
    <source>
        <dbReference type="Proteomes" id="UP001221757"/>
    </source>
</evidence>
<reference evidence="3" key="1">
    <citation type="submission" date="2023-03" db="EMBL/GenBank/DDBJ databases">
        <title>Massive genome expansion in bonnet fungi (Mycena s.s.) driven by repeated elements and novel gene families across ecological guilds.</title>
        <authorList>
            <consortium name="Lawrence Berkeley National Laboratory"/>
            <person name="Harder C.B."/>
            <person name="Miyauchi S."/>
            <person name="Viragh M."/>
            <person name="Kuo A."/>
            <person name="Thoen E."/>
            <person name="Andreopoulos B."/>
            <person name="Lu D."/>
            <person name="Skrede I."/>
            <person name="Drula E."/>
            <person name="Henrissat B."/>
            <person name="Morin E."/>
            <person name="Kohler A."/>
            <person name="Barry K."/>
            <person name="LaButti K."/>
            <person name="Morin E."/>
            <person name="Salamov A."/>
            <person name="Lipzen A."/>
            <person name="Mereny Z."/>
            <person name="Hegedus B."/>
            <person name="Baldrian P."/>
            <person name="Stursova M."/>
            <person name="Weitz H."/>
            <person name="Taylor A."/>
            <person name="Grigoriev I.V."/>
            <person name="Nagy L.G."/>
            <person name="Martin F."/>
            <person name="Kauserud H."/>
        </authorList>
    </citation>
    <scope>NUCLEOTIDE SEQUENCE</scope>
    <source>
        <strain evidence="3">CBHHK067</strain>
    </source>
</reference>
<evidence type="ECO:0000256" key="1">
    <source>
        <dbReference type="SAM" id="MobiDB-lite"/>
    </source>
</evidence>